<feature type="compositionally biased region" description="Polar residues" evidence="1">
    <location>
        <begin position="404"/>
        <end position="414"/>
    </location>
</feature>
<feature type="compositionally biased region" description="Polar residues" evidence="1">
    <location>
        <begin position="444"/>
        <end position="453"/>
    </location>
</feature>
<name>A0A9P1MA33_9PEZI</name>
<dbReference type="AlphaFoldDB" id="A0A9P1MA33"/>
<comment type="caution">
    <text evidence="2">The sequence shown here is derived from an EMBL/GenBank/DDBJ whole genome shotgun (WGS) entry which is preliminary data.</text>
</comment>
<feature type="compositionally biased region" description="Basic and acidic residues" evidence="1">
    <location>
        <begin position="575"/>
        <end position="591"/>
    </location>
</feature>
<feature type="region of interest" description="Disordered" evidence="1">
    <location>
        <begin position="981"/>
        <end position="1023"/>
    </location>
</feature>
<proteinExistence type="predicted"/>
<feature type="region of interest" description="Disordered" evidence="1">
    <location>
        <begin position="774"/>
        <end position="865"/>
    </location>
</feature>
<feature type="region of interest" description="Disordered" evidence="1">
    <location>
        <begin position="288"/>
        <end position="527"/>
    </location>
</feature>
<sequence>MATEATLEKHAYVPISNSESTPNTAVYGQDDLEKGPQDVERSSDQIGDRHAGVDDPTPSTDSSLSGGSDTEAYKADPSKSPNLDKGHAASSSAAKRPPTFKTVSVNKTFLASKTGLGPSAPKAGDKFISISGITNTSASSGLTSIRPRLVAKTGSGNRDSSPRFAANGGKQSTAPDPASVWNKNKQDIKGQANWADIDDDDDDWAPETITWTDGTRITLPPPDEIPNSTEPPQLPALPTSKETPSIAPIKSSPPLRSTSPSKSGGLASGKSLILKAGSTEKVTLVTKPVVPPQPAKSPWAPLPPIQKASPVATDATRTHVSPRPPFREASLHKPLQHPPGREIAVDDFTRSSWRDAPIATGRELYNSQSGRYEPVQDRRGSFRADTYGRPALLQRPYPHHDSTEPSPTFQTSRAVQDLPFSRRRASSNVSGGSGLLQKSGKGFEQSTMQSDVLSTRRESFTTSTDSHASPRNFSPSGQSSGRYPPTMAWPPKASPSSTYASPHSAHVGPEKPPSLAAAGLDAPLNSEEEAVEFQKRLMRERREEAIRRRLEEEAREEAAKAERIRLKLEAMGPPPERKSIKREQAKKDHVDIQTMSTRLRETGPNRDVPPLHEKDTQGKLVRQAGSNQSDPWNASTTVSANRLVSWPSSSQQSSRNVWGSPDNDRGLGNGTFNPDLGRVLESRTTQPPQSQPDEPAPIGHLSGRMLNRQHSQPSSQSFSTSRPERYPATEQRPFGEKQNQWVQSVLQEDDTLPDNHSKEPDSLDRRVPNQALTLNESRSAIKQTWHPDPDPSRSEHNSRVVTSASWARGLDEGNNYNNSEPSETPPATTRGATQLWPPKPPSVTTGMAGKNIRINRAPASPRSPAVDSATRMVFDHSIQRNPAMVSLPIPIASKSSNLETITSKPMAEECFEEQEMGSLPSIRIPHKAPDAAWQPATSSNKALPRTLMVVATTTKLFDPVDINSCSIRISFPLTEPRTVALSAASSRGSSRASGHTRITGRNRGSAPTHRGSSNVKGPPIPLK</sequence>
<feature type="compositionally biased region" description="Basic and acidic residues" evidence="1">
    <location>
        <begin position="598"/>
        <end position="617"/>
    </location>
</feature>
<gene>
    <name evidence="2" type="ORF">PPNO1_LOCUS3034</name>
</gene>
<feature type="compositionally biased region" description="Low complexity" evidence="1">
    <location>
        <begin position="982"/>
        <end position="993"/>
    </location>
</feature>
<feature type="region of interest" description="Disordered" evidence="1">
    <location>
        <begin position="135"/>
        <end position="272"/>
    </location>
</feature>
<evidence type="ECO:0000256" key="1">
    <source>
        <dbReference type="SAM" id="MobiDB-lite"/>
    </source>
</evidence>
<feature type="compositionally biased region" description="Low complexity" evidence="1">
    <location>
        <begin position="259"/>
        <end position="272"/>
    </location>
</feature>
<feature type="compositionally biased region" description="Basic and acidic residues" evidence="1">
    <location>
        <begin position="31"/>
        <end position="53"/>
    </location>
</feature>
<organism evidence="2 3">
    <name type="scientific">Parascedosporium putredinis</name>
    <dbReference type="NCBI Taxonomy" id="1442378"/>
    <lineage>
        <taxon>Eukaryota</taxon>
        <taxon>Fungi</taxon>
        <taxon>Dikarya</taxon>
        <taxon>Ascomycota</taxon>
        <taxon>Pezizomycotina</taxon>
        <taxon>Sordariomycetes</taxon>
        <taxon>Hypocreomycetidae</taxon>
        <taxon>Microascales</taxon>
        <taxon>Microascaceae</taxon>
        <taxon>Parascedosporium</taxon>
    </lineage>
</organism>
<protein>
    <submittedName>
        <fullName evidence="2">Uncharacterized protein</fullName>
    </submittedName>
</protein>
<feature type="compositionally biased region" description="Polar residues" evidence="1">
    <location>
        <begin position="624"/>
        <end position="642"/>
    </location>
</feature>
<feature type="region of interest" description="Disordered" evidence="1">
    <location>
        <begin position="1"/>
        <end position="105"/>
    </location>
</feature>
<feature type="compositionally biased region" description="Basic and acidic residues" evidence="1">
    <location>
        <begin position="71"/>
        <end position="87"/>
    </location>
</feature>
<feature type="compositionally biased region" description="Polar residues" evidence="1">
    <location>
        <begin position="460"/>
        <end position="481"/>
    </location>
</feature>
<feature type="compositionally biased region" description="Basic and acidic residues" evidence="1">
    <location>
        <begin position="339"/>
        <end position="353"/>
    </location>
</feature>
<feature type="compositionally biased region" description="Polar residues" evidence="1">
    <location>
        <begin position="814"/>
        <end position="832"/>
    </location>
</feature>
<reference evidence="2" key="1">
    <citation type="submission" date="2022-11" db="EMBL/GenBank/DDBJ databases">
        <authorList>
            <person name="Scott C."/>
            <person name="Bruce N."/>
        </authorList>
    </citation>
    <scope>NUCLEOTIDE SEQUENCE</scope>
</reference>
<feature type="compositionally biased region" description="Low complexity" evidence="1">
    <location>
        <begin position="709"/>
        <end position="721"/>
    </location>
</feature>
<evidence type="ECO:0000313" key="3">
    <source>
        <dbReference type="Proteomes" id="UP000838763"/>
    </source>
</evidence>
<feature type="compositionally biased region" description="Polar residues" evidence="1">
    <location>
        <begin position="15"/>
        <end position="26"/>
    </location>
</feature>
<keyword evidence="3" id="KW-1185">Reference proteome</keyword>
<feature type="compositionally biased region" description="Basic and acidic residues" evidence="1">
    <location>
        <begin position="785"/>
        <end position="798"/>
    </location>
</feature>
<feature type="compositionally biased region" description="Acidic residues" evidence="1">
    <location>
        <begin position="196"/>
        <end position="205"/>
    </location>
</feature>
<feature type="compositionally biased region" description="Low complexity" evidence="1">
    <location>
        <begin position="54"/>
        <end position="70"/>
    </location>
</feature>
<dbReference type="EMBL" id="CALLCH030000007">
    <property type="protein sequence ID" value="CAI4213286.1"/>
    <property type="molecule type" value="Genomic_DNA"/>
</dbReference>
<feature type="compositionally biased region" description="Pro residues" evidence="1">
    <location>
        <begin position="289"/>
        <end position="304"/>
    </location>
</feature>
<evidence type="ECO:0000313" key="2">
    <source>
        <dbReference type="EMBL" id="CAI4213286.1"/>
    </source>
</evidence>
<dbReference type="Proteomes" id="UP000838763">
    <property type="component" value="Unassembled WGS sequence"/>
</dbReference>
<accession>A0A9P1MA33</accession>
<feature type="compositionally biased region" description="Polar residues" evidence="1">
    <location>
        <begin position="682"/>
        <end position="692"/>
    </location>
</feature>
<feature type="compositionally biased region" description="Basic and acidic residues" evidence="1">
    <location>
        <begin position="1"/>
        <end position="11"/>
    </location>
</feature>
<feature type="region of interest" description="Disordered" evidence="1">
    <location>
        <begin position="565"/>
        <end position="739"/>
    </location>
</feature>
<dbReference type="OrthoDB" id="5416983at2759"/>